<feature type="transmembrane region" description="Helical" evidence="8">
    <location>
        <begin position="219"/>
        <end position="237"/>
    </location>
</feature>
<protein>
    <submittedName>
        <fullName evidence="9">4-azaleucine resistance probable transporter AzlC</fullName>
    </submittedName>
</protein>
<evidence type="ECO:0000256" key="4">
    <source>
        <dbReference type="ARBA" id="ARBA00022475"/>
    </source>
</evidence>
<keyword evidence="3" id="KW-0813">Transport</keyword>
<evidence type="ECO:0000313" key="10">
    <source>
        <dbReference type="Proteomes" id="UP000192418"/>
    </source>
</evidence>
<evidence type="ECO:0000256" key="5">
    <source>
        <dbReference type="ARBA" id="ARBA00022692"/>
    </source>
</evidence>
<dbReference type="OrthoDB" id="9803444at2"/>
<dbReference type="Pfam" id="PF03591">
    <property type="entry name" value="AzlC"/>
    <property type="match status" value="1"/>
</dbReference>
<dbReference type="EMBL" id="FWXY01000004">
    <property type="protein sequence ID" value="SMC54508.1"/>
    <property type="molecule type" value="Genomic_DNA"/>
</dbReference>
<dbReference type="GO" id="GO:1903785">
    <property type="term" value="P:L-valine transmembrane transport"/>
    <property type="evidence" value="ECO:0007669"/>
    <property type="project" value="TreeGrafter"/>
</dbReference>
<organism evidence="9 10">
    <name type="scientific">Desulfocicer vacuolatum DSM 3385</name>
    <dbReference type="NCBI Taxonomy" id="1121400"/>
    <lineage>
        <taxon>Bacteria</taxon>
        <taxon>Pseudomonadati</taxon>
        <taxon>Thermodesulfobacteriota</taxon>
        <taxon>Desulfobacteria</taxon>
        <taxon>Desulfobacterales</taxon>
        <taxon>Desulfobacteraceae</taxon>
        <taxon>Desulfocicer</taxon>
    </lineage>
</organism>
<keyword evidence="6 8" id="KW-1133">Transmembrane helix</keyword>
<reference evidence="9 10" key="1">
    <citation type="submission" date="2017-04" db="EMBL/GenBank/DDBJ databases">
        <authorList>
            <person name="Afonso C.L."/>
            <person name="Miller P.J."/>
            <person name="Scott M.A."/>
            <person name="Spackman E."/>
            <person name="Goraichik I."/>
            <person name="Dimitrov K.M."/>
            <person name="Suarez D.L."/>
            <person name="Swayne D.E."/>
        </authorList>
    </citation>
    <scope>NUCLEOTIDE SEQUENCE [LARGE SCALE GENOMIC DNA]</scope>
    <source>
        <strain evidence="9 10">DSM 3385</strain>
    </source>
</reference>
<accession>A0A1W2A2H4</accession>
<evidence type="ECO:0000313" key="9">
    <source>
        <dbReference type="EMBL" id="SMC54508.1"/>
    </source>
</evidence>
<feature type="transmembrane region" description="Helical" evidence="8">
    <location>
        <begin position="65"/>
        <end position="87"/>
    </location>
</feature>
<feature type="transmembrane region" description="Helical" evidence="8">
    <location>
        <begin position="147"/>
        <end position="167"/>
    </location>
</feature>
<feature type="transmembrane region" description="Helical" evidence="8">
    <location>
        <begin position="33"/>
        <end position="58"/>
    </location>
</feature>
<gene>
    <name evidence="9" type="ORF">SAMN02746065_10423</name>
</gene>
<evidence type="ECO:0000256" key="2">
    <source>
        <dbReference type="ARBA" id="ARBA00010735"/>
    </source>
</evidence>
<dbReference type="GO" id="GO:0005886">
    <property type="term" value="C:plasma membrane"/>
    <property type="evidence" value="ECO:0007669"/>
    <property type="project" value="UniProtKB-SubCell"/>
</dbReference>
<comment type="similarity">
    <text evidence="2">Belongs to the AzlC family.</text>
</comment>
<keyword evidence="5 8" id="KW-0812">Transmembrane</keyword>
<name>A0A1W2A2H4_9BACT</name>
<dbReference type="PANTHER" id="PTHR34979">
    <property type="entry name" value="INNER MEMBRANE PROTEIN YGAZ"/>
    <property type="match status" value="1"/>
</dbReference>
<evidence type="ECO:0000256" key="1">
    <source>
        <dbReference type="ARBA" id="ARBA00004651"/>
    </source>
</evidence>
<dbReference type="PANTHER" id="PTHR34979:SF1">
    <property type="entry name" value="INNER MEMBRANE PROTEIN YGAZ"/>
    <property type="match status" value="1"/>
</dbReference>
<keyword evidence="10" id="KW-1185">Reference proteome</keyword>
<dbReference type="Proteomes" id="UP000192418">
    <property type="component" value="Unassembled WGS sequence"/>
</dbReference>
<dbReference type="RefSeq" id="WP_084067256.1">
    <property type="nucleotide sequence ID" value="NZ_FWXY01000004.1"/>
</dbReference>
<keyword evidence="7 8" id="KW-0472">Membrane</keyword>
<proteinExistence type="inferred from homology"/>
<evidence type="ECO:0000256" key="8">
    <source>
        <dbReference type="SAM" id="Phobius"/>
    </source>
</evidence>
<dbReference type="AlphaFoldDB" id="A0A1W2A2H4"/>
<evidence type="ECO:0000256" key="6">
    <source>
        <dbReference type="ARBA" id="ARBA00022989"/>
    </source>
</evidence>
<evidence type="ECO:0000256" key="3">
    <source>
        <dbReference type="ARBA" id="ARBA00022448"/>
    </source>
</evidence>
<feature type="transmembrane region" description="Helical" evidence="8">
    <location>
        <begin position="107"/>
        <end position="126"/>
    </location>
</feature>
<dbReference type="InterPro" id="IPR011606">
    <property type="entry name" value="Brnchd-chn_aa_trnsp_permease"/>
</dbReference>
<sequence>MNNTVSSIKNTPLSQCLEGAKDTFPLVVGAVPFGIIFGTLGATAGLSFAAVMGMSLFVFAGSSQFVCVSLVLAGTAWPMIVLTTFVVNLRHMLYGATMVPFYKDLNSLWKMVLAFGLTDETFAVAVTRYNRDDGIANKEYYNLGSMIFMYANWNFCTFVGLTAGKAFPEISQWGLDFAMPATFIGIVIPYLVSKPMWASVVIAGIISIVAGGLPHKLGLMVAAVAGVAVGLVCEKMFSGKKELI</sequence>
<feature type="transmembrane region" description="Helical" evidence="8">
    <location>
        <begin position="173"/>
        <end position="192"/>
    </location>
</feature>
<evidence type="ECO:0000256" key="7">
    <source>
        <dbReference type="ARBA" id="ARBA00023136"/>
    </source>
</evidence>
<comment type="subcellular location">
    <subcellularLocation>
        <location evidence="1">Cell membrane</location>
        <topology evidence="1">Multi-pass membrane protein</topology>
    </subcellularLocation>
</comment>
<keyword evidence="4" id="KW-1003">Cell membrane</keyword>
<feature type="transmembrane region" description="Helical" evidence="8">
    <location>
        <begin position="197"/>
        <end position="213"/>
    </location>
</feature>